<dbReference type="GO" id="GO:0005096">
    <property type="term" value="F:GTPase activator activity"/>
    <property type="evidence" value="ECO:0007669"/>
    <property type="project" value="UniProtKB-KW"/>
</dbReference>
<dbReference type="PANTHER" id="PTHR24113">
    <property type="entry name" value="RAN GTPASE-ACTIVATING PROTEIN 1"/>
    <property type="match status" value="1"/>
</dbReference>
<dbReference type="GO" id="GO:0005829">
    <property type="term" value="C:cytosol"/>
    <property type="evidence" value="ECO:0007669"/>
    <property type="project" value="TreeGrafter"/>
</dbReference>
<dbReference type="GO" id="GO:0006913">
    <property type="term" value="P:nucleocytoplasmic transport"/>
    <property type="evidence" value="ECO:0007669"/>
    <property type="project" value="TreeGrafter"/>
</dbReference>
<dbReference type="OrthoDB" id="4540492at2759"/>
<dbReference type="GeneID" id="111352167"/>
<keyword evidence="1" id="KW-0343">GTPase activation</keyword>
<keyword evidence="3" id="KW-0677">Repeat</keyword>
<protein>
    <submittedName>
        <fullName evidence="6">Leucine-rich repeat-containing protein 74B-like</fullName>
    </submittedName>
</protein>
<evidence type="ECO:0000313" key="5">
    <source>
        <dbReference type="Proteomes" id="UP000301870"/>
    </source>
</evidence>
<dbReference type="AlphaFoldDB" id="A0A9J7E173"/>
<name>A0A9J7E173_SPOLT</name>
<dbReference type="RefSeq" id="XP_022820311.1">
    <property type="nucleotide sequence ID" value="XM_022964543.1"/>
</dbReference>
<dbReference type="SUPFAM" id="SSF52047">
    <property type="entry name" value="RNI-like"/>
    <property type="match status" value="1"/>
</dbReference>
<feature type="region of interest" description="Disordered" evidence="4">
    <location>
        <begin position="522"/>
        <end position="557"/>
    </location>
</feature>
<dbReference type="Gene3D" id="3.80.10.10">
    <property type="entry name" value="Ribonuclease Inhibitor"/>
    <property type="match status" value="1"/>
</dbReference>
<dbReference type="GO" id="GO:0031267">
    <property type="term" value="F:small GTPase binding"/>
    <property type="evidence" value="ECO:0007669"/>
    <property type="project" value="TreeGrafter"/>
</dbReference>
<evidence type="ECO:0000313" key="6">
    <source>
        <dbReference type="RefSeq" id="XP_022820311.1"/>
    </source>
</evidence>
<dbReference type="GO" id="GO:0005634">
    <property type="term" value="C:nucleus"/>
    <property type="evidence" value="ECO:0007669"/>
    <property type="project" value="TreeGrafter"/>
</dbReference>
<gene>
    <name evidence="6" type="primary">LOC111352167</name>
</gene>
<dbReference type="InterPro" id="IPR001611">
    <property type="entry name" value="Leu-rich_rpt"/>
</dbReference>
<dbReference type="GO" id="GO:0048471">
    <property type="term" value="C:perinuclear region of cytoplasm"/>
    <property type="evidence" value="ECO:0007669"/>
    <property type="project" value="TreeGrafter"/>
</dbReference>
<keyword evidence="2" id="KW-0433">Leucine-rich repeat</keyword>
<reference evidence="6" key="1">
    <citation type="submission" date="2025-08" db="UniProtKB">
        <authorList>
            <consortium name="RefSeq"/>
        </authorList>
    </citation>
    <scope>IDENTIFICATION</scope>
    <source>
        <strain evidence="6">Ishihara</strain>
        <tissue evidence="6">Whole body</tissue>
    </source>
</reference>
<dbReference type="PANTHER" id="PTHR24113:SF12">
    <property type="entry name" value="RAN GTPASE-ACTIVATING PROTEIN 1"/>
    <property type="match status" value="1"/>
</dbReference>
<evidence type="ECO:0000256" key="4">
    <source>
        <dbReference type="SAM" id="MobiDB-lite"/>
    </source>
</evidence>
<accession>A0A9J7E173</accession>
<evidence type="ECO:0000256" key="2">
    <source>
        <dbReference type="ARBA" id="ARBA00022614"/>
    </source>
</evidence>
<keyword evidence="5" id="KW-1185">Reference proteome</keyword>
<evidence type="ECO:0000256" key="1">
    <source>
        <dbReference type="ARBA" id="ARBA00022468"/>
    </source>
</evidence>
<dbReference type="InterPro" id="IPR027038">
    <property type="entry name" value="RanGap"/>
</dbReference>
<sequence length="557" mass="62424">MDSETSTITEVVETILQPQSVESSIELPPEQWSSLEIVIPEENKKKLLYDDGLYDPGSGEICAKYITISASSILRHPYYNYPAIKDPGIEEALLKPEKLIVYPDDGQELYLATCREMNQCPVRSFYKGLLDDEIDLRYYCVSAAGIRAMAIALRYNKTVKTFNLTDNFLNDDASYHLGEMLLTNNSIKDLILRGCRIGPTGVLRLFSPLPNNRGLQNLDLSYNQIGDQGMEHIAKAVFYGLEIKNINLSYNNITGKGVMMLAEPFETNNKFTHINLSWNKVFSPGSYAFLLKLSESTCLQELNLSWNSLSGARLSLALKDILLCPLLRDLNLSNNKLEGEAIVNIIANLGKAKKLVTLNLSYNPLTPADALKVLNKVKSPAVKLQRLYLDNVFVAGDFLNLLARMRGMKSKKNIIVTYGGVVGSFIPKGPDIRELILNRVEFLTKRSKKHPTDIALIALQLQKENRSIISVKDFLTIIQASGAPLDENLVEELCMTFPGPRTAKFRTINIDLLVEYIQRKWPDRKLPPTPPPEPEPEPEPPPKKGKKDAKKKGKGKK</sequence>
<dbReference type="Proteomes" id="UP000301870">
    <property type="component" value="Chromosome 14"/>
</dbReference>
<dbReference type="KEGG" id="sliu:111352167"/>
<dbReference type="SMART" id="SM00368">
    <property type="entry name" value="LRR_RI"/>
    <property type="match status" value="6"/>
</dbReference>
<proteinExistence type="predicted"/>
<evidence type="ECO:0000256" key="3">
    <source>
        <dbReference type="ARBA" id="ARBA00022737"/>
    </source>
</evidence>
<organism evidence="5 6">
    <name type="scientific">Spodoptera litura</name>
    <name type="common">Asian cotton leafworm</name>
    <dbReference type="NCBI Taxonomy" id="69820"/>
    <lineage>
        <taxon>Eukaryota</taxon>
        <taxon>Metazoa</taxon>
        <taxon>Ecdysozoa</taxon>
        <taxon>Arthropoda</taxon>
        <taxon>Hexapoda</taxon>
        <taxon>Insecta</taxon>
        <taxon>Pterygota</taxon>
        <taxon>Neoptera</taxon>
        <taxon>Endopterygota</taxon>
        <taxon>Lepidoptera</taxon>
        <taxon>Glossata</taxon>
        <taxon>Ditrysia</taxon>
        <taxon>Noctuoidea</taxon>
        <taxon>Noctuidae</taxon>
        <taxon>Amphipyrinae</taxon>
        <taxon>Spodoptera</taxon>
    </lineage>
</organism>
<feature type="compositionally biased region" description="Basic residues" evidence="4">
    <location>
        <begin position="543"/>
        <end position="557"/>
    </location>
</feature>
<dbReference type="Pfam" id="PF13516">
    <property type="entry name" value="LRR_6"/>
    <property type="match status" value="4"/>
</dbReference>
<dbReference type="InterPro" id="IPR032675">
    <property type="entry name" value="LRR_dom_sf"/>
</dbReference>